<dbReference type="SUPFAM" id="SSF81345">
    <property type="entry name" value="ABC transporter involved in vitamin B12 uptake, BtuC"/>
    <property type="match status" value="1"/>
</dbReference>
<evidence type="ECO:0000256" key="1">
    <source>
        <dbReference type="ARBA" id="ARBA00004651"/>
    </source>
</evidence>
<comment type="similarity">
    <text evidence="2">Belongs to the binding-protein-dependent transport system permease family. FecCD subfamily.</text>
</comment>
<feature type="transmembrane region" description="Helical" evidence="8">
    <location>
        <begin position="114"/>
        <end position="133"/>
    </location>
</feature>
<evidence type="ECO:0000256" key="2">
    <source>
        <dbReference type="ARBA" id="ARBA00007935"/>
    </source>
</evidence>
<organism evidence="9 10">
    <name type="scientific">Salinispira pacifica</name>
    <dbReference type="NCBI Taxonomy" id="1307761"/>
    <lineage>
        <taxon>Bacteria</taxon>
        <taxon>Pseudomonadati</taxon>
        <taxon>Spirochaetota</taxon>
        <taxon>Spirochaetia</taxon>
        <taxon>Spirochaetales</taxon>
        <taxon>Spirochaetaceae</taxon>
        <taxon>Salinispira</taxon>
    </lineage>
</organism>
<keyword evidence="3" id="KW-0813">Transport</keyword>
<evidence type="ECO:0000256" key="7">
    <source>
        <dbReference type="ARBA" id="ARBA00023136"/>
    </source>
</evidence>
<evidence type="ECO:0000256" key="5">
    <source>
        <dbReference type="ARBA" id="ARBA00022692"/>
    </source>
</evidence>
<evidence type="ECO:0000256" key="6">
    <source>
        <dbReference type="ARBA" id="ARBA00022989"/>
    </source>
</evidence>
<dbReference type="GO" id="GO:0022857">
    <property type="term" value="F:transmembrane transporter activity"/>
    <property type="evidence" value="ECO:0007669"/>
    <property type="project" value="InterPro"/>
</dbReference>
<dbReference type="RefSeq" id="WP_024268983.1">
    <property type="nucleotide sequence ID" value="NC_023035.1"/>
</dbReference>
<keyword evidence="6 8" id="KW-1133">Transmembrane helix</keyword>
<accession>V5WKC3</accession>
<dbReference type="Proteomes" id="UP000018680">
    <property type="component" value="Chromosome"/>
</dbReference>
<dbReference type="HOGENOM" id="CLU_013016_1_1_12"/>
<reference evidence="9 10" key="1">
    <citation type="journal article" date="2015" name="Stand. Genomic Sci.">
        <title>Complete genome sequence and description of Salinispira pacifica gen. nov., sp. nov., a novel spirochaete isolated form a hypersaline microbial mat.</title>
        <authorList>
            <person name="Ben Hania W."/>
            <person name="Joseph M."/>
            <person name="Schumann P."/>
            <person name="Bunk B."/>
            <person name="Fiebig A."/>
            <person name="Sproer C."/>
            <person name="Klenk H.P."/>
            <person name="Fardeau M.L."/>
            <person name="Spring S."/>
        </authorList>
    </citation>
    <scope>NUCLEOTIDE SEQUENCE [LARGE SCALE GENOMIC DNA]</scope>
    <source>
        <strain evidence="9 10">L21-RPul-D2</strain>
    </source>
</reference>
<feature type="transmembrane region" description="Helical" evidence="8">
    <location>
        <begin position="87"/>
        <end position="108"/>
    </location>
</feature>
<dbReference type="EMBL" id="CP006939">
    <property type="protein sequence ID" value="AHC16085.1"/>
    <property type="molecule type" value="Genomic_DNA"/>
</dbReference>
<feature type="transmembrane region" description="Helical" evidence="8">
    <location>
        <begin position="171"/>
        <end position="197"/>
    </location>
</feature>
<evidence type="ECO:0008006" key="11">
    <source>
        <dbReference type="Google" id="ProtNLM"/>
    </source>
</evidence>
<dbReference type="eggNOG" id="COG0609">
    <property type="taxonomic scope" value="Bacteria"/>
</dbReference>
<dbReference type="OrthoDB" id="9792889at2"/>
<dbReference type="AlphaFoldDB" id="V5WKC3"/>
<gene>
    <name evidence="9" type="ORF">L21SP2_2733</name>
</gene>
<name>V5WKC3_9SPIO</name>
<dbReference type="PANTHER" id="PTHR30472">
    <property type="entry name" value="FERRIC ENTEROBACTIN TRANSPORT SYSTEM PERMEASE PROTEIN"/>
    <property type="match status" value="1"/>
</dbReference>
<feature type="transmembrane region" description="Helical" evidence="8">
    <location>
        <begin position="298"/>
        <end position="317"/>
    </location>
</feature>
<feature type="transmembrane region" description="Helical" evidence="8">
    <location>
        <begin position="33"/>
        <end position="53"/>
    </location>
</feature>
<evidence type="ECO:0000256" key="8">
    <source>
        <dbReference type="SAM" id="Phobius"/>
    </source>
</evidence>
<keyword evidence="5 8" id="KW-0812">Transmembrane</keyword>
<feature type="transmembrane region" description="Helical" evidence="8">
    <location>
        <begin position="140"/>
        <end position="159"/>
    </location>
</feature>
<evidence type="ECO:0000256" key="3">
    <source>
        <dbReference type="ARBA" id="ARBA00022448"/>
    </source>
</evidence>
<sequence length="353" mass="36817">MKLSPPAEIGSSLRRARFLKFGSGTLRVFPLQLLWIFGLMLLLGVLGLVALSLGDLRIGLGELFQALAGKGSRLSIHLVRELRLSRITVAVLAGVHLAAAGHIFQVLIRNPLASPDIIGITAGASAAAVAWLVNGGSTDLAAVPASAGALSASALVYVFSRTGAFSENRLVLVGVGVNAALTALVQLFIVSGSIHNVSRAYQWLAGSLYASSWQDARFLLISGLVLIPPALYFLIRIRPLVLGSDAAETLGVRLEFLRYALLILGSLLSAMAVSLTGPIGFLALMVPQLARGIMGGTSSSSAVILPVAMLLGGVMLLGSDIAAQHLFPVSIPVGLITAAVGAPYFLMLLRRRS</sequence>
<evidence type="ECO:0000313" key="10">
    <source>
        <dbReference type="Proteomes" id="UP000018680"/>
    </source>
</evidence>
<dbReference type="GO" id="GO:0033214">
    <property type="term" value="P:siderophore-iron import into cell"/>
    <property type="evidence" value="ECO:0007669"/>
    <property type="project" value="TreeGrafter"/>
</dbReference>
<feature type="transmembrane region" description="Helical" evidence="8">
    <location>
        <begin position="329"/>
        <end position="349"/>
    </location>
</feature>
<comment type="subcellular location">
    <subcellularLocation>
        <location evidence="1">Cell membrane</location>
        <topology evidence="1">Multi-pass membrane protein</topology>
    </subcellularLocation>
</comment>
<evidence type="ECO:0000313" key="9">
    <source>
        <dbReference type="EMBL" id="AHC16085.1"/>
    </source>
</evidence>
<dbReference type="STRING" id="1307761.L21SP2_2733"/>
<dbReference type="CDD" id="cd06550">
    <property type="entry name" value="TM_ABC_iron-siderophores_like"/>
    <property type="match status" value="1"/>
</dbReference>
<dbReference type="Pfam" id="PF01032">
    <property type="entry name" value="FecCD"/>
    <property type="match status" value="1"/>
</dbReference>
<feature type="transmembrane region" description="Helical" evidence="8">
    <location>
        <begin position="218"/>
        <end position="237"/>
    </location>
</feature>
<keyword evidence="7 8" id="KW-0472">Membrane</keyword>
<feature type="transmembrane region" description="Helical" evidence="8">
    <location>
        <begin position="257"/>
        <end position="286"/>
    </location>
</feature>
<dbReference type="PANTHER" id="PTHR30472:SF24">
    <property type="entry name" value="FERRIC ENTEROBACTIN TRANSPORT SYSTEM PERMEASE PROTEIN FEPG"/>
    <property type="match status" value="1"/>
</dbReference>
<dbReference type="InterPro" id="IPR037294">
    <property type="entry name" value="ABC_BtuC-like"/>
</dbReference>
<keyword evidence="10" id="KW-1185">Reference proteome</keyword>
<keyword evidence="4" id="KW-1003">Cell membrane</keyword>
<dbReference type="InterPro" id="IPR000522">
    <property type="entry name" value="ABC_transptr_permease_BtuC"/>
</dbReference>
<dbReference type="GO" id="GO:0005886">
    <property type="term" value="C:plasma membrane"/>
    <property type="evidence" value="ECO:0007669"/>
    <property type="project" value="UniProtKB-SubCell"/>
</dbReference>
<proteinExistence type="inferred from homology"/>
<evidence type="ECO:0000256" key="4">
    <source>
        <dbReference type="ARBA" id="ARBA00022475"/>
    </source>
</evidence>
<dbReference type="KEGG" id="slr:L21SP2_2733"/>
<dbReference type="Gene3D" id="1.10.3470.10">
    <property type="entry name" value="ABC transporter involved in vitamin B12 uptake, BtuC"/>
    <property type="match status" value="1"/>
</dbReference>
<protein>
    <recommendedName>
        <fullName evidence="11">ABC-type Fe3+-siderophore transport system, permease 2 component</fullName>
    </recommendedName>
</protein>